<sequence length="300" mass="34481">MEKKKSSRVVKKKHSKPSTTSTSNDTSPDETPRRSIKKFFYALENSPNNLCIAPKPSPKHECKMCNYQPEKAGTKTFLRNVFKKTLMKIKQAERSENIQPLPYYCDTLAEYSDAPGSVDMLPLPSTLKSDDRLKNKTFKTDGTVFNMNRPWWTVPDEIPRTETISLLSLEMLYSKNRHMFTTPIKRTTFYDPLSEDLETLKAVDGVHNATNVILFNTFFSGVALAVSAQQLSRKTVESKTNTVTTKSVKFGEEPFFLHQYSRKDRLTGFRRHFVHVEYKKRNSKEASPSTKTIRRGLVFD</sequence>
<reference evidence="2" key="2">
    <citation type="submission" date="2022-06" db="UniProtKB">
        <authorList>
            <consortium name="EnsemblMetazoa"/>
        </authorList>
    </citation>
    <scope>IDENTIFICATION</scope>
    <source>
        <strain evidence="2">DF5081</strain>
    </source>
</reference>
<feature type="region of interest" description="Disordered" evidence="1">
    <location>
        <begin position="1"/>
        <end position="33"/>
    </location>
</feature>
<dbReference type="EnsemblMetazoa" id="CJA12954.1">
    <property type="protein sequence ID" value="CJA12954.1"/>
    <property type="gene ID" value="WBGene00132158"/>
</dbReference>
<proteinExistence type="predicted"/>
<name>A0A8R1DWV8_CAEJA</name>
<feature type="compositionally biased region" description="Basic residues" evidence="1">
    <location>
        <begin position="1"/>
        <end position="16"/>
    </location>
</feature>
<dbReference type="AlphaFoldDB" id="A0A8R1DWV8"/>
<feature type="compositionally biased region" description="Low complexity" evidence="1">
    <location>
        <begin position="17"/>
        <end position="26"/>
    </location>
</feature>
<keyword evidence="3" id="KW-1185">Reference proteome</keyword>
<evidence type="ECO:0000313" key="2">
    <source>
        <dbReference type="EnsemblMetazoa" id="CJA12954.1"/>
    </source>
</evidence>
<protein>
    <submittedName>
        <fullName evidence="2">Uncharacterized protein</fullName>
    </submittedName>
</protein>
<reference evidence="3" key="1">
    <citation type="submission" date="2010-08" db="EMBL/GenBank/DDBJ databases">
        <authorList>
            <consortium name="Caenorhabditis japonica Sequencing Consortium"/>
            <person name="Wilson R.K."/>
        </authorList>
    </citation>
    <scope>NUCLEOTIDE SEQUENCE [LARGE SCALE GENOMIC DNA]</scope>
    <source>
        <strain evidence="3">DF5081</strain>
    </source>
</reference>
<dbReference type="Proteomes" id="UP000005237">
    <property type="component" value="Unassembled WGS sequence"/>
</dbReference>
<organism evidence="2 3">
    <name type="scientific">Caenorhabditis japonica</name>
    <dbReference type="NCBI Taxonomy" id="281687"/>
    <lineage>
        <taxon>Eukaryota</taxon>
        <taxon>Metazoa</taxon>
        <taxon>Ecdysozoa</taxon>
        <taxon>Nematoda</taxon>
        <taxon>Chromadorea</taxon>
        <taxon>Rhabditida</taxon>
        <taxon>Rhabditina</taxon>
        <taxon>Rhabditomorpha</taxon>
        <taxon>Rhabditoidea</taxon>
        <taxon>Rhabditidae</taxon>
        <taxon>Peloderinae</taxon>
        <taxon>Caenorhabditis</taxon>
    </lineage>
</organism>
<evidence type="ECO:0000313" key="3">
    <source>
        <dbReference type="Proteomes" id="UP000005237"/>
    </source>
</evidence>
<accession>A0A8R1DWV8</accession>
<evidence type="ECO:0000256" key="1">
    <source>
        <dbReference type="SAM" id="MobiDB-lite"/>
    </source>
</evidence>